<name>A0A426ZQ05_ENSVE</name>
<feature type="compositionally biased region" description="Basic and acidic residues" evidence="1">
    <location>
        <begin position="24"/>
        <end position="34"/>
    </location>
</feature>
<accession>A0A426ZQ05</accession>
<feature type="compositionally biased region" description="Basic and acidic residues" evidence="1">
    <location>
        <begin position="84"/>
        <end position="103"/>
    </location>
</feature>
<sequence>MYAPAVAHHHRNHRKMAQKSTAESNEHEAPRDDDGLAGPRDLVLRLHLKLSNSAQLKNISCRIFEHESKQESRTTRTNRINQTKSREDFAEKVKWGDDPSTKQPEKMIGVWTMEDRMDLTFVGVDRRES</sequence>
<dbReference type="AlphaFoldDB" id="A0A426ZQ05"/>
<reference evidence="2 3" key="1">
    <citation type="journal article" date="2014" name="Agronomy (Basel)">
        <title>A Draft Genome Sequence for Ensete ventricosum, the Drought-Tolerant Tree Against Hunger.</title>
        <authorList>
            <person name="Harrison J."/>
            <person name="Moore K.A."/>
            <person name="Paszkiewicz K."/>
            <person name="Jones T."/>
            <person name="Grant M."/>
            <person name="Ambacheew D."/>
            <person name="Muzemil S."/>
            <person name="Studholme D.J."/>
        </authorList>
    </citation>
    <scope>NUCLEOTIDE SEQUENCE [LARGE SCALE GENOMIC DNA]</scope>
</reference>
<feature type="region of interest" description="Disordered" evidence="1">
    <location>
        <begin position="67"/>
        <end position="103"/>
    </location>
</feature>
<proteinExistence type="predicted"/>
<dbReference type="Proteomes" id="UP000287651">
    <property type="component" value="Unassembled WGS sequence"/>
</dbReference>
<organism evidence="2 3">
    <name type="scientific">Ensete ventricosum</name>
    <name type="common">Abyssinian banana</name>
    <name type="synonym">Musa ensete</name>
    <dbReference type="NCBI Taxonomy" id="4639"/>
    <lineage>
        <taxon>Eukaryota</taxon>
        <taxon>Viridiplantae</taxon>
        <taxon>Streptophyta</taxon>
        <taxon>Embryophyta</taxon>
        <taxon>Tracheophyta</taxon>
        <taxon>Spermatophyta</taxon>
        <taxon>Magnoliopsida</taxon>
        <taxon>Liliopsida</taxon>
        <taxon>Zingiberales</taxon>
        <taxon>Musaceae</taxon>
        <taxon>Ensete</taxon>
    </lineage>
</organism>
<feature type="compositionally biased region" description="Basic residues" evidence="1">
    <location>
        <begin position="7"/>
        <end position="17"/>
    </location>
</feature>
<comment type="caution">
    <text evidence="2">The sequence shown here is derived from an EMBL/GenBank/DDBJ whole genome shotgun (WGS) entry which is preliminary data.</text>
</comment>
<evidence type="ECO:0000313" key="2">
    <source>
        <dbReference type="EMBL" id="RRT66005.1"/>
    </source>
</evidence>
<evidence type="ECO:0000313" key="3">
    <source>
        <dbReference type="Proteomes" id="UP000287651"/>
    </source>
</evidence>
<dbReference type="EMBL" id="AMZH03005598">
    <property type="protein sequence ID" value="RRT66005.1"/>
    <property type="molecule type" value="Genomic_DNA"/>
</dbReference>
<feature type="region of interest" description="Disordered" evidence="1">
    <location>
        <begin position="1"/>
        <end position="38"/>
    </location>
</feature>
<gene>
    <name evidence="2" type="ORF">B296_00006663</name>
</gene>
<protein>
    <submittedName>
        <fullName evidence="2">Uncharacterized protein</fullName>
    </submittedName>
</protein>
<evidence type="ECO:0000256" key="1">
    <source>
        <dbReference type="SAM" id="MobiDB-lite"/>
    </source>
</evidence>